<keyword evidence="10" id="KW-0963">Cytoplasm</keyword>
<dbReference type="PROSITE" id="PS51274">
    <property type="entry name" value="GATASE_COBBQ"/>
    <property type="match status" value="1"/>
</dbReference>
<dbReference type="HAMAP" id="MF_00278">
    <property type="entry name" value="HisH"/>
    <property type="match status" value="1"/>
</dbReference>
<evidence type="ECO:0000256" key="6">
    <source>
        <dbReference type="ARBA" id="ARBA00023102"/>
    </source>
</evidence>
<dbReference type="GO" id="GO:0016829">
    <property type="term" value="F:lyase activity"/>
    <property type="evidence" value="ECO:0007669"/>
    <property type="project" value="UniProtKB-KW"/>
</dbReference>
<evidence type="ECO:0000256" key="3">
    <source>
        <dbReference type="ARBA" id="ARBA00022605"/>
    </source>
</evidence>
<comment type="subunit">
    <text evidence="2 10">Heterodimer of HisH and HisF.</text>
</comment>
<evidence type="ECO:0000256" key="8">
    <source>
        <dbReference type="ARBA" id="ARBA00047838"/>
    </source>
</evidence>
<comment type="pathway">
    <text evidence="1 10">Amino-acid biosynthesis; L-histidine biosynthesis; L-histidine from 5-phospho-alpha-D-ribose 1-diphosphate: step 5/9.</text>
</comment>
<feature type="domain" description="Glutamine amidotransferase" evidence="11">
    <location>
        <begin position="4"/>
        <end position="200"/>
    </location>
</feature>
<keyword evidence="13" id="KW-1185">Reference proteome</keyword>
<dbReference type="EC" id="4.3.2.10" evidence="10"/>
<keyword evidence="4 10" id="KW-0378">Hydrolase</keyword>
<dbReference type="EMBL" id="JAKNHQ010000002">
    <property type="protein sequence ID" value="MCG4609758.1"/>
    <property type="molecule type" value="Genomic_DNA"/>
</dbReference>
<evidence type="ECO:0000256" key="7">
    <source>
        <dbReference type="ARBA" id="ARBA00023239"/>
    </source>
</evidence>
<dbReference type="PIRSF" id="PIRSF000495">
    <property type="entry name" value="Amidotransf_hisH"/>
    <property type="match status" value="1"/>
</dbReference>
<keyword evidence="6 10" id="KW-0368">Histidine biosynthesis</keyword>
<dbReference type="RefSeq" id="WP_191521157.1">
    <property type="nucleotide sequence ID" value="NZ_JAKNHQ010000002.1"/>
</dbReference>
<evidence type="ECO:0000313" key="13">
    <source>
        <dbReference type="Proteomes" id="UP001298681"/>
    </source>
</evidence>
<dbReference type="PANTHER" id="PTHR42701">
    <property type="entry name" value="IMIDAZOLE GLYCEROL PHOSPHATE SYNTHASE SUBUNIT HISH"/>
    <property type="match status" value="1"/>
</dbReference>
<protein>
    <recommendedName>
        <fullName evidence="10">Imidazole glycerol phosphate synthase subunit HisH</fullName>
        <ecNumber evidence="10">4.3.2.10</ecNumber>
    </recommendedName>
    <alternativeName>
        <fullName evidence="10">IGP synthase glutaminase subunit</fullName>
        <ecNumber evidence="10">3.5.1.2</ecNumber>
    </alternativeName>
    <alternativeName>
        <fullName evidence="10">IGP synthase subunit HisH</fullName>
    </alternativeName>
    <alternativeName>
        <fullName evidence="10">ImGP synthase subunit HisH</fullName>
        <shortName evidence="10">IGPS subunit HisH</shortName>
    </alternativeName>
</protein>
<dbReference type="SUPFAM" id="SSF52317">
    <property type="entry name" value="Class I glutamine amidotransferase-like"/>
    <property type="match status" value="1"/>
</dbReference>
<evidence type="ECO:0000256" key="1">
    <source>
        <dbReference type="ARBA" id="ARBA00005091"/>
    </source>
</evidence>
<feature type="active site" evidence="10">
    <location>
        <position position="185"/>
    </location>
</feature>
<dbReference type="InterPro" id="IPR010139">
    <property type="entry name" value="Imidazole-glycPsynth_HisH"/>
</dbReference>
<evidence type="ECO:0000256" key="9">
    <source>
        <dbReference type="ARBA" id="ARBA00049534"/>
    </source>
</evidence>
<dbReference type="InterPro" id="IPR017926">
    <property type="entry name" value="GATASE"/>
</dbReference>
<keyword evidence="5 10" id="KW-0315">Glutamine amidotransferase</keyword>
<dbReference type="NCBIfam" id="TIGR01855">
    <property type="entry name" value="IMP_synth_hisH"/>
    <property type="match status" value="1"/>
</dbReference>
<organism evidence="12 13">
    <name type="scientific">Anaeromassilibacillus senegalensis</name>
    <dbReference type="NCBI Taxonomy" id="1673717"/>
    <lineage>
        <taxon>Bacteria</taxon>
        <taxon>Bacillati</taxon>
        <taxon>Bacillota</taxon>
        <taxon>Clostridia</taxon>
        <taxon>Eubacteriales</taxon>
        <taxon>Acutalibacteraceae</taxon>
        <taxon>Anaeromassilibacillus</taxon>
    </lineage>
</organism>
<dbReference type="CDD" id="cd01748">
    <property type="entry name" value="GATase1_IGP_Synthase"/>
    <property type="match status" value="1"/>
</dbReference>
<dbReference type="InterPro" id="IPR029062">
    <property type="entry name" value="Class_I_gatase-like"/>
</dbReference>
<accession>A0ABS9MG32</accession>
<gene>
    <name evidence="10 12" type="primary">hisH</name>
    <name evidence="12" type="ORF">L0P57_02210</name>
</gene>
<evidence type="ECO:0000313" key="12">
    <source>
        <dbReference type="EMBL" id="MCG4609758.1"/>
    </source>
</evidence>
<evidence type="ECO:0000256" key="2">
    <source>
        <dbReference type="ARBA" id="ARBA00011152"/>
    </source>
</evidence>
<comment type="catalytic activity">
    <reaction evidence="8 10">
        <text>5-[(5-phospho-1-deoxy-D-ribulos-1-ylimino)methylamino]-1-(5-phospho-beta-D-ribosyl)imidazole-4-carboxamide + L-glutamine = D-erythro-1-(imidazol-4-yl)glycerol 3-phosphate + 5-amino-1-(5-phospho-beta-D-ribosyl)imidazole-4-carboxamide + L-glutamate + H(+)</text>
        <dbReference type="Rhea" id="RHEA:24793"/>
        <dbReference type="ChEBI" id="CHEBI:15378"/>
        <dbReference type="ChEBI" id="CHEBI:29985"/>
        <dbReference type="ChEBI" id="CHEBI:58278"/>
        <dbReference type="ChEBI" id="CHEBI:58359"/>
        <dbReference type="ChEBI" id="CHEBI:58475"/>
        <dbReference type="ChEBI" id="CHEBI:58525"/>
        <dbReference type="EC" id="4.3.2.10"/>
    </reaction>
</comment>
<comment type="catalytic activity">
    <reaction evidence="9 10">
        <text>L-glutamine + H2O = L-glutamate + NH4(+)</text>
        <dbReference type="Rhea" id="RHEA:15889"/>
        <dbReference type="ChEBI" id="CHEBI:15377"/>
        <dbReference type="ChEBI" id="CHEBI:28938"/>
        <dbReference type="ChEBI" id="CHEBI:29985"/>
        <dbReference type="ChEBI" id="CHEBI:58359"/>
        <dbReference type="EC" id="3.5.1.2"/>
    </reaction>
</comment>
<keyword evidence="3 10" id="KW-0028">Amino-acid biosynthesis</keyword>
<evidence type="ECO:0000256" key="5">
    <source>
        <dbReference type="ARBA" id="ARBA00022962"/>
    </source>
</evidence>
<feature type="active site" description="Nucleophile" evidence="10">
    <location>
        <position position="79"/>
    </location>
</feature>
<feature type="active site" evidence="10">
    <location>
        <position position="183"/>
    </location>
</feature>
<reference evidence="12 13" key="1">
    <citation type="submission" date="2022-01" db="EMBL/GenBank/DDBJ databases">
        <title>Collection of gut derived symbiotic bacterial strains cultured from healthy donors.</title>
        <authorList>
            <person name="Lin H."/>
            <person name="Kohout C."/>
            <person name="Waligurski E."/>
            <person name="Pamer E.G."/>
        </authorList>
    </citation>
    <scope>NUCLEOTIDE SEQUENCE [LARGE SCALE GENOMIC DNA]</scope>
    <source>
        <strain evidence="12 13">DFI.7.58</strain>
    </source>
</reference>
<proteinExistence type="inferred from homology"/>
<dbReference type="PROSITE" id="PS51273">
    <property type="entry name" value="GATASE_TYPE_1"/>
    <property type="match status" value="1"/>
</dbReference>
<comment type="caution">
    <text evidence="12">The sequence shown here is derived from an EMBL/GenBank/DDBJ whole genome shotgun (WGS) entry which is preliminary data.</text>
</comment>
<evidence type="ECO:0000256" key="10">
    <source>
        <dbReference type="HAMAP-Rule" id="MF_00278"/>
    </source>
</evidence>
<dbReference type="Gene3D" id="3.40.50.880">
    <property type="match status" value="1"/>
</dbReference>
<comment type="subcellular location">
    <subcellularLocation>
        <location evidence="10">Cytoplasm</location>
    </subcellularLocation>
</comment>
<evidence type="ECO:0000259" key="11">
    <source>
        <dbReference type="Pfam" id="PF00117"/>
    </source>
</evidence>
<dbReference type="PANTHER" id="PTHR42701:SF1">
    <property type="entry name" value="IMIDAZOLE GLYCEROL PHOSPHATE SYNTHASE SUBUNIT HISH"/>
    <property type="match status" value="1"/>
</dbReference>
<name>A0ABS9MG32_9FIRM</name>
<dbReference type="Pfam" id="PF00117">
    <property type="entry name" value="GATase"/>
    <property type="match status" value="1"/>
</dbReference>
<dbReference type="EC" id="3.5.1.2" evidence="10"/>
<keyword evidence="7 10" id="KW-0456">Lyase</keyword>
<evidence type="ECO:0000256" key="4">
    <source>
        <dbReference type="ARBA" id="ARBA00022801"/>
    </source>
</evidence>
<dbReference type="Proteomes" id="UP001298681">
    <property type="component" value="Unassembled WGS sequence"/>
</dbReference>
<sequence>MISVIDYGAGNIQSVIKAFHHIGCEVQVTADREVIKASDAAILPGVGAFGDSMNCLKNAGLVQPVLDFIESGKPFLGICLGLQLLFEGSEESPGVRGLGVLEGKILRIPADRGLKVPHIGWNSLELRSQSGLFAGLEEDPYVYFVHSYYLHADDPSVVSSTTEYGVRIDASIQRGNLFATQFHPEKSGRIGLKMLQNFVARIDAD</sequence>
<comment type="function">
    <text evidence="10">IGPS catalyzes the conversion of PRFAR and glutamine to IGP, AICAR and glutamate. The HisH subunit catalyzes the hydrolysis of glutamine to glutamate and ammonia as part of the synthesis of IGP and AICAR. The resulting ammonia molecule is channeled to the active site of HisF.</text>
</comment>